<dbReference type="InterPro" id="IPR035906">
    <property type="entry name" value="MetI-like_sf"/>
</dbReference>
<dbReference type="Gene3D" id="1.10.3720.10">
    <property type="entry name" value="MetI-like"/>
    <property type="match status" value="1"/>
</dbReference>
<sequence>MSDKVKKYSIAILKYIILIFVAFVVIYPLIGVFLASFKTKIEYLSTGSMELPENFKNFSNYATVMIKGNLLRGFANTIFIIVFACIISTVLCTMVAFCLSRFQFKGKGFIDRFYMMASFVPGIIVHLIIFKDFARVGLVNNLFSVVILYSGVDIVSLYLYRQYLNQISISVDESALMEGCSYFRIYWNILLPMLKPAIVTACIIKITYIYNDFYTAFLYLPATEKGVMSTVLYRFIGPYSSEWSVIAAGIIVVSIPVFVGFIFAQKWIYKGFSDGAVKG</sequence>
<comment type="subcellular location">
    <subcellularLocation>
        <location evidence="1 7">Cell membrane</location>
        <topology evidence="1 7">Multi-pass membrane protein</topology>
    </subcellularLocation>
</comment>
<keyword evidence="2 7" id="KW-0813">Transport</keyword>
<accession>A0ABT2SZ11</accession>
<dbReference type="CDD" id="cd06261">
    <property type="entry name" value="TM_PBP2"/>
    <property type="match status" value="1"/>
</dbReference>
<proteinExistence type="inferred from homology"/>
<feature type="transmembrane region" description="Helical" evidence="7">
    <location>
        <begin position="12"/>
        <end position="37"/>
    </location>
</feature>
<dbReference type="PROSITE" id="PS50928">
    <property type="entry name" value="ABC_TM1"/>
    <property type="match status" value="1"/>
</dbReference>
<name>A0ABT2SZ11_9FIRM</name>
<evidence type="ECO:0000256" key="5">
    <source>
        <dbReference type="ARBA" id="ARBA00022989"/>
    </source>
</evidence>
<keyword evidence="3" id="KW-1003">Cell membrane</keyword>
<evidence type="ECO:0000256" key="4">
    <source>
        <dbReference type="ARBA" id="ARBA00022692"/>
    </source>
</evidence>
<dbReference type="RefSeq" id="WP_262572665.1">
    <property type="nucleotide sequence ID" value="NZ_JAOQKJ010000001.1"/>
</dbReference>
<evidence type="ECO:0000313" key="9">
    <source>
        <dbReference type="EMBL" id="MCU6743195.1"/>
    </source>
</evidence>
<dbReference type="Proteomes" id="UP001652432">
    <property type="component" value="Unassembled WGS sequence"/>
</dbReference>
<protein>
    <submittedName>
        <fullName evidence="9">Carbohydrate ABC transporter permease</fullName>
    </submittedName>
</protein>
<dbReference type="EMBL" id="JAOQKJ010000001">
    <property type="protein sequence ID" value="MCU6743195.1"/>
    <property type="molecule type" value="Genomic_DNA"/>
</dbReference>
<reference evidence="9 10" key="1">
    <citation type="journal article" date="2021" name="ISME Commun">
        <title>Automated analysis of genomic sequences facilitates high-throughput and comprehensive description of bacteria.</title>
        <authorList>
            <person name="Hitch T.C.A."/>
        </authorList>
    </citation>
    <scope>NUCLEOTIDE SEQUENCE [LARGE SCALE GENOMIC DNA]</scope>
    <source>
        <strain evidence="9 10">Sanger_18</strain>
    </source>
</reference>
<keyword evidence="4 7" id="KW-0812">Transmembrane</keyword>
<evidence type="ECO:0000256" key="6">
    <source>
        <dbReference type="ARBA" id="ARBA00023136"/>
    </source>
</evidence>
<comment type="caution">
    <text evidence="9">The sequence shown here is derived from an EMBL/GenBank/DDBJ whole genome shotgun (WGS) entry which is preliminary data.</text>
</comment>
<evidence type="ECO:0000259" key="8">
    <source>
        <dbReference type="PROSITE" id="PS50928"/>
    </source>
</evidence>
<feature type="domain" description="ABC transmembrane type-1" evidence="8">
    <location>
        <begin position="74"/>
        <end position="264"/>
    </location>
</feature>
<evidence type="ECO:0000256" key="7">
    <source>
        <dbReference type="RuleBase" id="RU363032"/>
    </source>
</evidence>
<gene>
    <name evidence="9" type="ORF">OCV77_01510</name>
</gene>
<evidence type="ECO:0000256" key="1">
    <source>
        <dbReference type="ARBA" id="ARBA00004651"/>
    </source>
</evidence>
<feature type="transmembrane region" description="Helical" evidence="7">
    <location>
        <begin position="78"/>
        <end position="100"/>
    </location>
</feature>
<comment type="similarity">
    <text evidence="7">Belongs to the binding-protein-dependent transport system permease family.</text>
</comment>
<evidence type="ECO:0000256" key="3">
    <source>
        <dbReference type="ARBA" id="ARBA00022475"/>
    </source>
</evidence>
<keyword evidence="5 7" id="KW-1133">Transmembrane helix</keyword>
<feature type="transmembrane region" description="Helical" evidence="7">
    <location>
        <begin position="112"/>
        <end position="130"/>
    </location>
</feature>
<evidence type="ECO:0000256" key="2">
    <source>
        <dbReference type="ARBA" id="ARBA00022448"/>
    </source>
</evidence>
<feature type="transmembrane region" description="Helical" evidence="7">
    <location>
        <begin position="243"/>
        <end position="264"/>
    </location>
</feature>
<keyword evidence="10" id="KW-1185">Reference proteome</keyword>
<feature type="transmembrane region" description="Helical" evidence="7">
    <location>
        <begin position="142"/>
        <end position="160"/>
    </location>
</feature>
<dbReference type="SUPFAM" id="SSF161098">
    <property type="entry name" value="MetI-like"/>
    <property type="match status" value="1"/>
</dbReference>
<dbReference type="PANTHER" id="PTHR43744">
    <property type="entry name" value="ABC TRANSPORTER PERMEASE PROTEIN MG189-RELATED-RELATED"/>
    <property type="match status" value="1"/>
</dbReference>
<dbReference type="InterPro" id="IPR000515">
    <property type="entry name" value="MetI-like"/>
</dbReference>
<evidence type="ECO:0000313" key="10">
    <source>
        <dbReference type="Proteomes" id="UP001652432"/>
    </source>
</evidence>
<feature type="transmembrane region" description="Helical" evidence="7">
    <location>
        <begin position="185"/>
        <end position="210"/>
    </location>
</feature>
<keyword evidence="6 7" id="KW-0472">Membrane</keyword>
<dbReference type="PANTHER" id="PTHR43744:SF3">
    <property type="entry name" value="LACTOSE TRANSPORT SYSTEM PERMEASE PROTEIN LACG"/>
    <property type="match status" value="1"/>
</dbReference>
<dbReference type="Pfam" id="PF00528">
    <property type="entry name" value="BPD_transp_1"/>
    <property type="match status" value="1"/>
</dbReference>
<organism evidence="9 10">
    <name type="scientific">Suilimivivens aceti</name>
    <dbReference type="NCBI Taxonomy" id="2981774"/>
    <lineage>
        <taxon>Bacteria</taxon>
        <taxon>Bacillati</taxon>
        <taxon>Bacillota</taxon>
        <taxon>Clostridia</taxon>
        <taxon>Lachnospirales</taxon>
        <taxon>Lachnospiraceae</taxon>
        <taxon>Suilimivivens</taxon>
    </lineage>
</organism>